<dbReference type="Gene3D" id="1.20.1560.10">
    <property type="entry name" value="ABC transporter type 1, transmembrane domain"/>
    <property type="match status" value="1"/>
</dbReference>
<protein>
    <submittedName>
        <fullName evidence="7">ABC transporter C family member 3</fullName>
    </submittedName>
</protein>
<keyword evidence="4 6" id="KW-1133">Transmembrane helix</keyword>
<sequence>MDDYSQPKFYNAGAMKWLCFRLDMISSVTFAFSLVFLVTIPAGLIDPGLAGLAVTYGLNLNMLLSWAVWNMCNLENDIISVERILQYTNIPRTPLFHSKRFGIRSFLASTRKQYYA</sequence>
<evidence type="ECO:0000256" key="1">
    <source>
        <dbReference type="ARBA" id="ARBA00022692"/>
    </source>
</evidence>
<name>A0A833QIF9_9POAL</name>
<evidence type="ECO:0000256" key="3">
    <source>
        <dbReference type="ARBA" id="ARBA00022840"/>
    </source>
</evidence>
<dbReference type="InterPro" id="IPR036640">
    <property type="entry name" value="ABC1_TM_sf"/>
</dbReference>
<dbReference type="PANTHER" id="PTHR24223">
    <property type="entry name" value="ATP-BINDING CASSETTE SUB-FAMILY C"/>
    <property type="match status" value="1"/>
</dbReference>
<dbReference type="AlphaFoldDB" id="A0A833QIF9"/>
<evidence type="ECO:0000256" key="6">
    <source>
        <dbReference type="SAM" id="Phobius"/>
    </source>
</evidence>
<dbReference type="GO" id="GO:0005524">
    <property type="term" value="F:ATP binding"/>
    <property type="evidence" value="ECO:0007669"/>
    <property type="project" value="UniProtKB-KW"/>
</dbReference>
<keyword evidence="2" id="KW-0547">Nucleotide-binding</keyword>
<keyword evidence="8" id="KW-1185">Reference proteome</keyword>
<accession>A0A833QIF9</accession>
<keyword evidence="5 6" id="KW-0472">Membrane</keyword>
<feature type="transmembrane region" description="Helical" evidence="6">
    <location>
        <begin position="48"/>
        <end position="69"/>
    </location>
</feature>
<dbReference type="PANTHER" id="PTHR24223:SF181">
    <property type="entry name" value="ABC TRANSPORTER C FAMILY MEMBER 3"/>
    <property type="match status" value="1"/>
</dbReference>
<keyword evidence="1 6" id="KW-0812">Transmembrane</keyword>
<organism evidence="7 8">
    <name type="scientific">Carex littledalei</name>
    <dbReference type="NCBI Taxonomy" id="544730"/>
    <lineage>
        <taxon>Eukaryota</taxon>
        <taxon>Viridiplantae</taxon>
        <taxon>Streptophyta</taxon>
        <taxon>Embryophyta</taxon>
        <taxon>Tracheophyta</taxon>
        <taxon>Spermatophyta</taxon>
        <taxon>Magnoliopsida</taxon>
        <taxon>Liliopsida</taxon>
        <taxon>Poales</taxon>
        <taxon>Cyperaceae</taxon>
        <taxon>Cyperoideae</taxon>
        <taxon>Cariceae</taxon>
        <taxon>Carex</taxon>
        <taxon>Carex subgen. Euthyceras</taxon>
    </lineage>
</organism>
<dbReference type="Proteomes" id="UP000623129">
    <property type="component" value="Unassembled WGS sequence"/>
</dbReference>
<dbReference type="OrthoDB" id="6500128at2759"/>
<gene>
    <name evidence="7" type="ORF">FCM35_KLT14243</name>
</gene>
<reference evidence="7" key="1">
    <citation type="submission" date="2020-01" db="EMBL/GenBank/DDBJ databases">
        <title>Genome sequence of Kobresia littledalei, the first chromosome-level genome in the family Cyperaceae.</title>
        <authorList>
            <person name="Qu G."/>
        </authorList>
    </citation>
    <scope>NUCLEOTIDE SEQUENCE</scope>
    <source>
        <strain evidence="7">C.B.Clarke</strain>
        <tissue evidence="7">Leaf</tissue>
    </source>
</reference>
<proteinExistence type="predicted"/>
<dbReference type="GO" id="GO:0016020">
    <property type="term" value="C:membrane"/>
    <property type="evidence" value="ECO:0007669"/>
    <property type="project" value="InterPro"/>
</dbReference>
<dbReference type="EMBL" id="SWLB01000026">
    <property type="protein sequence ID" value="KAF3322027.1"/>
    <property type="molecule type" value="Genomic_DNA"/>
</dbReference>
<comment type="caution">
    <text evidence="7">The sequence shown here is derived from an EMBL/GenBank/DDBJ whole genome shotgun (WGS) entry which is preliminary data.</text>
</comment>
<dbReference type="InterPro" id="IPR050173">
    <property type="entry name" value="ABC_transporter_C-like"/>
</dbReference>
<dbReference type="SUPFAM" id="SSF90123">
    <property type="entry name" value="ABC transporter transmembrane region"/>
    <property type="match status" value="1"/>
</dbReference>
<evidence type="ECO:0000256" key="5">
    <source>
        <dbReference type="ARBA" id="ARBA00023136"/>
    </source>
</evidence>
<feature type="transmembrane region" description="Helical" evidence="6">
    <location>
        <begin position="20"/>
        <end position="42"/>
    </location>
</feature>
<evidence type="ECO:0000256" key="2">
    <source>
        <dbReference type="ARBA" id="ARBA00022741"/>
    </source>
</evidence>
<evidence type="ECO:0000256" key="4">
    <source>
        <dbReference type="ARBA" id="ARBA00022989"/>
    </source>
</evidence>
<dbReference type="GO" id="GO:0042626">
    <property type="term" value="F:ATPase-coupled transmembrane transporter activity"/>
    <property type="evidence" value="ECO:0007669"/>
    <property type="project" value="TreeGrafter"/>
</dbReference>
<evidence type="ECO:0000313" key="7">
    <source>
        <dbReference type="EMBL" id="KAF3322027.1"/>
    </source>
</evidence>
<keyword evidence="3" id="KW-0067">ATP-binding</keyword>
<evidence type="ECO:0000313" key="8">
    <source>
        <dbReference type="Proteomes" id="UP000623129"/>
    </source>
</evidence>